<dbReference type="Gene3D" id="2.60.40.4270">
    <property type="entry name" value="Listeria-Bacteroides repeat domain"/>
    <property type="match status" value="3"/>
</dbReference>
<sequence length="348" mass="39171">MTVSPSYQGTYDEQSNTVTWTNLYPQDTLSYTFLSLYYGDSFYVIEGNSRIDVSRSYSLTFDSNGGSSIDPLLNLPFGSVITKPDNPTKAGYEFDGWFRDTDLTYPYYFEYDFIYGDTTLYAKWIEKTYTLTFNSNDGSYVDPVTDILNESLVNAPIEPTRPGYHFAGWFQDSNLTLPWNFETDIITDDVTLYAKWIENTYTITFDSNGGSMIDPTLNITSGTKISAPNVPTRTGYQFDGWFKDQDLTLPWNFDHDVVTEDGTLYARWITDTPITPIDPEKPVNPSDSINPENPVEPTVSDDASQEEGTNPILPLTGQNNELVGAGLIIIFIGIAILVIPTLRKKLKP</sequence>
<evidence type="ECO:0000313" key="4">
    <source>
        <dbReference type="EMBL" id="QNN61682.1"/>
    </source>
</evidence>
<dbReference type="InterPro" id="IPR013378">
    <property type="entry name" value="InlB-like_B-rpt"/>
</dbReference>
<gene>
    <name evidence="4" type="ORF">H9L01_04825</name>
</gene>
<proteinExistence type="predicted"/>
<evidence type="ECO:0000256" key="1">
    <source>
        <dbReference type="ARBA" id="ARBA00004196"/>
    </source>
</evidence>
<name>A0A7G9S1F7_9FIRM</name>
<keyword evidence="3" id="KW-0812">Transmembrane</keyword>
<dbReference type="Pfam" id="PF09479">
    <property type="entry name" value="Flg_new"/>
    <property type="match status" value="3"/>
</dbReference>
<keyword evidence="3" id="KW-0472">Membrane</keyword>
<dbReference type="InterPro" id="IPR042229">
    <property type="entry name" value="Listeria/Bacterioides_rpt_sf"/>
</dbReference>
<organism evidence="4 5">
    <name type="scientific">Erysipelothrix inopinata</name>
    <dbReference type="NCBI Taxonomy" id="225084"/>
    <lineage>
        <taxon>Bacteria</taxon>
        <taxon>Bacillati</taxon>
        <taxon>Bacillota</taxon>
        <taxon>Erysipelotrichia</taxon>
        <taxon>Erysipelotrichales</taxon>
        <taxon>Erysipelotrichaceae</taxon>
        <taxon>Erysipelothrix</taxon>
    </lineage>
</organism>
<dbReference type="NCBIfam" id="TIGR02543">
    <property type="entry name" value="List_Bact_rpt"/>
    <property type="match status" value="2"/>
</dbReference>
<feature type="region of interest" description="Disordered" evidence="2">
    <location>
        <begin position="276"/>
        <end position="313"/>
    </location>
</feature>
<comment type="subcellular location">
    <subcellularLocation>
        <location evidence="1">Cell envelope</location>
    </subcellularLocation>
</comment>
<dbReference type="GO" id="GO:0030313">
    <property type="term" value="C:cell envelope"/>
    <property type="evidence" value="ECO:0007669"/>
    <property type="project" value="UniProtKB-SubCell"/>
</dbReference>
<dbReference type="KEGG" id="eio:H9L01_04825"/>
<evidence type="ECO:0000256" key="2">
    <source>
        <dbReference type="SAM" id="MobiDB-lite"/>
    </source>
</evidence>
<evidence type="ECO:0000256" key="3">
    <source>
        <dbReference type="SAM" id="Phobius"/>
    </source>
</evidence>
<dbReference type="EMBL" id="CP060715">
    <property type="protein sequence ID" value="QNN61682.1"/>
    <property type="molecule type" value="Genomic_DNA"/>
</dbReference>
<reference evidence="4 5" key="1">
    <citation type="submission" date="2020-08" db="EMBL/GenBank/DDBJ databases">
        <title>Genome sequence of Erysipelothrix inopinata DSM 15511T.</title>
        <authorList>
            <person name="Hyun D.-W."/>
            <person name="Bae J.-W."/>
        </authorList>
    </citation>
    <scope>NUCLEOTIDE SEQUENCE [LARGE SCALE GENOMIC DNA]</scope>
    <source>
        <strain evidence="4 5">DSM 15511</strain>
    </source>
</reference>
<accession>A0A7G9S1F7</accession>
<protein>
    <submittedName>
        <fullName evidence="4">InlB B-repeat-containing protein</fullName>
    </submittedName>
</protein>
<dbReference type="Proteomes" id="UP000515928">
    <property type="component" value="Chromosome"/>
</dbReference>
<dbReference type="RefSeq" id="WP_187534878.1">
    <property type="nucleotide sequence ID" value="NZ_CP060715.1"/>
</dbReference>
<keyword evidence="3" id="KW-1133">Transmembrane helix</keyword>
<dbReference type="AlphaFoldDB" id="A0A7G9S1F7"/>
<feature type="transmembrane region" description="Helical" evidence="3">
    <location>
        <begin position="322"/>
        <end position="342"/>
    </location>
</feature>
<keyword evidence="5" id="KW-1185">Reference proteome</keyword>
<evidence type="ECO:0000313" key="5">
    <source>
        <dbReference type="Proteomes" id="UP000515928"/>
    </source>
</evidence>